<accession>A0A2T8ST21</accession>
<comment type="caution">
    <text evidence="3">The sequence shown here is derived from an EMBL/GenBank/DDBJ whole genome shotgun (WGS) entry which is preliminary data.</text>
</comment>
<dbReference type="Gene3D" id="3.40.190.290">
    <property type="match status" value="1"/>
</dbReference>
<feature type="non-terminal residue" evidence="3">
    <location>
        <position position="1"/>
    </location>
</feature>
<dbReference type="CDD" id="cd08422">
    <property type="entry name" value="PBP2_CrgA_like"/>
    <property type="match status" value="1"/>
</dbReference>
<sequence>LEELYEAEQNILARQQKLAGSFRVSLPMTYGIRHLASLIIEFQSAHPELVVHIDMDDRYVDVVGEGYDMVLRIGNLEDSTLIARCLGKLPMVICASPSYLHLHGTPQTGAELIKHNCLLYGREGQYGWKLNTGSSLSTFAVQGNLS</sequence>
<proteinExistence type="inferred from homology"/>
<dbReference type="EMBL" id="QDLQ01000070">
    <property type="protein sequence ID" value="PVI92563.1"/>
    <property type="molecule type" value="Genomic_DNA"/>
</dbReference>
<evidence type="ECO:0000256" key="1">
    <source>
        <dbReference type="ARBA" id="ARBA00009437"/>
    </source>
</evidence>
<dbReference type="InterPro" id="IPR005119">
    <property type="entry name" value="LysR_subst-bd"/>
</dbReference>
<dbReference type="PANTHER" id="PTHR30537">
    <property type="entry name" value="HTH-TYPE TRANSCRIPTIONAL REGULATOR"/>
    <property type="match status" value="1"/>
</dbReference>
<dbReference type="Proteomes" id="UP000245912">
    <property type="component" value="Unassembled WGS sequence"/>
</dbReference>
<evidence type="ECO:0000313" key="4">
    <source>
        <dbReference type="Proteomes" id="UP000245912"/>
    </source>
</evidence>
<protein>
    <submittedName>
        <fullName evidence="3">LysR family transcriptional regulator</fullName>
    </submittedName>
</protein>
<feature type="non-terminal residue" evidence="3">
    <location>
        <position position="146"/>
    </location>
</feature>
<dbReference type="PANTHER" id="PTHR30537:SF5">
    <property type="entry name" value="HTH-TYPE TRANSCRIPTIONAL ACTIVATOR TTDR-RELATED"/>
    <property type="match status" value="1"/>
</dbReference>
<name>A0A2T8ST21_SALER</name>
<dbReference type="Pfam" id="PF03466">
    <property type="entry name" value="LysR_substrate"/>
    <property type="match status" value="1"/>
</dbReference>
<feature type="domain" description="LysR substrate-binding" evidence="2">
    <location>
        <begin position="16"/>
        <end position="132"/>
    </location>
</feature>
<dbReference type="AlphaFoldDB" id="A0A2T8ST21"/>
<organism evidence="3 4">
    <name type="scientific">Salmonella enterica</name>
    <name type="common">Salmonella choleraesuis</name>
    <dbReference type="NCBI Taxonomy" id="28901"/>
    <lineage>
        <taxon>Bacteria</taxon>
        <taxon>Pseudomonadati</taxon>
        <taxon>Pseudomonadota</taxon>
        <taxon>Gammaproteobacteria</taxon>
        <taxon>Enterobacterales</taxon>
        <taxon>Enterobacteriaceae</taxon>
        <taxon>Salmonella</taxon>
    </lineage>
</organism>
<dbReference type="InterPro" id="IPR058163">
    <property type="entry name" value="LysR-type_TF_proteobact-type"/>
</dbReference>
<reference evidence="3 4" key="1">
    <citation type="submission" date="2018-04" db="EMBL/GenBank/DDBJ databases">
        <title>Serotype diversity and antimicrobial resistance among Salmonella enterica isolated from patients at an equine referral hospital.</title>
        <authorList>
            <person name="Leon I.M."/>
            <person name="Lawhon S.D."/>
            <person name="Norman K.N."/>
            <person name="Threadgill D.S."/>
            <person name="Ohta N."/>
            <person name="Vinasco J."/>
            <person name="Scott H.M."/>
        </authorList>
    </citation>
    <scope>NUCLEOTIDE SEQUENCE [LARGE SCALE GENOMIC DNA]</scope>
    <source>
        <strain evidence="3 4">235</strain>
    </source>
</reference>
<dbReference type="SUPFAM" id="SSF53850">
    <property type="entry name" value="Periplasmic binding protein-like II"/>
    <property type="match status" value="1"/>
</dbReference>
<comment type="similarity">
    <text evidence="1">Belongs to the LysR transcriptional regulatory family.</text>
</comment>
<evidence type="ECO:0000313" key="3">
    <source>
        <dbReference type="EMBL" id="PVI92563.1"/>
    </source>
</evidence>
<gene>
    <name evidence="3" type="ORF">C4860_25125</name>
</gene>
<evidence type="ECO:0000259" key="2">
    <source>
        <dbReference type="Pfam" id="PF03466"/>
    </source>
</evidence>